<organism evidence="1 2">
    <name type="scientific">Meloidogyne enterolobii</name>
    <name type="common">Root-knot nematode worm</name>
    <name type="synonym">Meloidogyne mayaguensis</name>
    <dbReference type="NCBI Taxonomy" id="390850"/>
    <lineage>
        <taxon>Eukaryota</taxon>
        <taxon>Metazoa</taxon>
        <taxon>Ecdysozoa</taxon>
        <taxon>Nematoda</taxon>
        <taxon>Chromadorea</taxon>
        <taxon>Rhabditida</taxon>
        <taxon>Tylenchina</taxon>
        <taxon>Tylenchomorpha</taxon>
        <taxon>Tylenchoidea</taxon>
        <taxon>Meloidogynidae</taxon>
        <taxon>Meloidogyninae</taxon>
        <taxon>Meloidogyne</taxon>
    </lineage>
</organism>
<evidence type="ECO:0000313" key="1">
    <source>
        <dbReference type="EMBL" id="CAD2204426.1"/>
    </source>
</evidence>
<comment type="caution">
    <text evidence="1">The sequence shown here is derived from an EMBL/GenBank/DDBJ whole genome shotgun (WGS) entry which is preliminary data.</text>
</comment>
<accession>A0A6V7XYP6</accession>
<evidence type="ECO:0000313" key="2">
    <source>
        <dbReference type="Proteomes" id="UP000580250"/>
    </source>
</evidence>
<protein>
    <submittedName>
        <fullName evidence="1">Uncharacterized protein</fullName>
    </submittedName>
</protein>
<dbReference type="EMBL" id="CAJEWN010002595">
    <property type="protein sequence ID" value="CAD2204426.1"/>
    <property type="molecule type" value="Genomic_DNA"/>
</dbReference>
<dbReference type="Proteomes" id="UP000580250">
    <property type="component" value="Unassembled WGS sequence"/>
</dbReference>
<sequence length="57" mass="6481">MLASQQQQHQLLLLPQLLLMQQKANNNNNLLPLTPTPSSPLFSSLEQQNTNLISQHY</sequence>
<proteinExistence type="predicted"/>
<gene>
    <name evidence="1" type="ORF">MENT_LOCUS58171</name>
</gene>
<dbReference type="AlphaFoldDB" id="A0A6V7XYP6"/>
<name>A0A6V7XYP6_MELEN</name>
<reference evidence="1 2" key="1">
    <citation type="submission" date="2020-08" db="EMBL/GenBank/DDBJ databases">
        <authorList>
            <person name="Koutsovoulos G."/>
            <person name="Danchin GJ E."/>
        </authorList>
    </citation>
    <scope>NUCLEOTIDE SEQUENCE [LARGE SCALE GENOMIC DNA]</scope>
</reference>